<dbReference type="Proteomes" id="UP000052015">
    <property type="component" value="Unassembled WGS sequence"/>
</dbReference>
<feature type="domain" description="HTH lacI-type" evidence="4">
    <location>
        <begin position="4"/>
        <end position="60"/>
    </location>
</feature>
<dbReference type="InterPro" id="IPR010982">
    <property type="entry name" value="Lambda_DNA-bd_dom_sf"/>
</dbReference>
<dbReference type="Pfam" id="PF00356">
    <property type="entry name" value="LacI"/>
    <property type="match status" value="1"/>
</dbReference>
<sequence>MKKITMKDVAKEADVSIATVSYVLNENKNETIPEETRRKVIAAAKKLNYVPNLAARSLVKRKSNLIGILIVKDYENRIPWRRSYYSEFIDLLVEKLNRLGYHVLISNIDKNNPELEIILSRELDGVFLIDVNKEIFYNISNKFEVPIIIIDSFINDEYFQKVIPDFEDAIYKSIETNIGTETILLLDKFNDDEINQRLINVFKERFSKIYIADNYDSLVKYLNENKDFSFVVLGELLCSIASKYIESRKLTAICTCDNSYLLDDEIKKVIVSSKTKSDIAVKIMMDYIDGKYYDEKIVLIKAD</sequence>
<evidence type="ECO:0000313" key="5">
    <source>
        <dbReference type="EMBL" id="KRQ87941.1"/>
    </source>
</evidence>
<keyword evidence="1" id="KW-0805">Transcription regulation</keyword>
<reference evidence="5 6" key="1">
    <citation type="submission" date="2015-09" db="EMBL/GenBank/DDBJ databases">
        <title>Draft genome sequence of a Caloramator mitchellensis, a moderate thermophile from the Great Artesian Basin of Australia.</title>
        <authorList>
            <person name="Patel B.K."/>
        </authorList>
    </citation>
    <scope>NUCLEOTIDE SEQUENCE [LARGE SCALE GENOMIC DNA]</scope>
    <source>
        <strain evidence="5 6">VF08</strain>
    </source>
</reference>
<dbReference type="PROSITE" id="PS00356">
    <property type="entry name" value="HTH_LACI_1"/>
    <property type="match status" value="1"/>
</dbReference>
<dbReference type="EMBL" id="LKHP01000001">
    <property type="protein sequence ID" value="KRQ87941.1"/>
    <property type="molecule type" value="Genomic_DNA"/>
</dbReference>
<dbReference type="RefSeq" id="WP_057976006.1">
    <property type="nucleotide sequence ID" value="NZ_LKHP01000001.1"/>
</dbReference>
<evidence type="ECO:0000259" key="4">
    <source>
        <dbReference type="PROSITE" id="PS50932"/>
    </source>
</evidence>
<proteinExistence type="predicted"/>
<dbReference type="GO" id="GO:0000976">
    <property type="term" value="F:transcription cis-regulatory region binding"/>
    <property type="evidence" value="ECO:0007669"/>
    <property type="project" value="TreeGrafter"/>
</dbReference>
<dbReference type="Gene3D" id="1.10.260.40">
    <property type="entry name" value="lambda repressor-like DNA-binding domains"/>
    <property type="match status" value="1"/>
</dbReference>
<protein>
    <submittedName>
        <fullName evidence="5">Catabolite control protein A</fullName>
    </submittedName>
</protein>
<evidence type="ECO:0000256" key="3">
    <source>
        <dbReference type="ARBA" id="ARBA00023163"/>
    </source>
</evidence>
<dbReference type="PANTHER" id="PTHR30146">
    <property type="entry name" value="LACI-RELATED TRANSCRIPTIONAL REPRESSOR"/>
    <property type="match status" value="1"/>
</dbReference>
<dbReference type="InterPro" id="IPR028082">
    <property type="entry name" value="Peripla_BP_I"/>
</dbReference>
<dbReference type="PROSITE" id="PS50932">
    <property type="entry name" value="HTH_LACI_2"/>
    <property type="match status" value="1"/>
</dbReference>
<evidence type="ECO:0000256" key="1">
    <source>
        <dbReference type="ARBA" id="ARBA00023015"/>
    </source>
</evidence>
<dbReference type="SUPFAM" id="SSF53822">
    <property type="entry name" value="Periplasmic binding protein-like I"/>
    <property type="match status" value="1"/>
</dbReference>
<keyword evidence="3" id="KW-0804">Transcription</keyword>
<comment type="caution">
    <text evidence="5">The sequence shown here is derived from an EMBL/GenBank/DDBJ whole genome shotgun (WGS) entry which is preliminary data.</text>
</comment>
<gene>
    <name evidence="5" type="primary">ccpA_1</name>
    <name evidence="5" type="ORF">ABG79_00106</name>
</gene>
<dbReference type="OrthoDB" id="9775106at2"/>
<dbReference type="AlphaFoldDB" id="A0A0R3K4A9"/>
<evidence type="ECO:0000256" key="2">
    <source>
        <dbReference type="ARBA" id="ARBA00023125"/>
    </source>
</evidence>
<dbReference type="SMART" id="SM00354">
    <property type="entry name" value="HTH_LACI"/>
    <property type="match status" value="1"/>
</dbReference>
<accession>A0A0R3K4A9</accession>
<dbReference type="CDD" id="cd01392">
    <property type="entry name" value="HTH_LacI"/>
    <property type="match status" value="1"/>
</dbReference>
<dbReference type="Gene3D" id="3.40.50.2300">
    <property type="match status" value="1"/>
</dbReference>
<organism evidence="5 6">
    <name type="scientific">Caloramator mitchellensis</name>
    <dbReference type="NCBI Taxonomy" id="908809"/>
    <lineage>
        <taxon>Bacteria</taxon>
        <taxon>Bacillati</taxon>
        <taxon>Bacillota</taxon>
        <taxon>Clostridia</taxon>
        <taxon>Eubacteriales</taxon>
        <taxon>Clostridiaceae</taxon>
        <taxon>Caloramator</taxon>
    </lineage>
</organism>
<dbReference type="STRING" id="908809.ABG79_00106"/>
<keyword evidence="2" id="KW-0238">DNA-binding</keyword>
<evidence type="ECO:0000313" key="6">
    <source>
        <dbReference type="Proteomes" id="UP000052015"/>
    </source>
</evidence>
<dbReference type="InterPro" id="IPR000843">
    <property type="entry name" value="HTH_LacI"/>
</dbReference>
<dbReference type="PANTHER" id="PTHR30146:SF109">
    <property type="entry name" value="HTH-TYPE TRANSCRIPTIONAL REGULATOR GALS"/>
    <property type="match status" value="1"/>
</dbReference>
<dbReference type="GO" id="GO:0003700">
    <property type="term" value="F:DNA-binding transcription factor activity"/>
    <property type="evidence" value="ECO:0007669"/>
    <property type="project" value="TreeGrafter"/>
</dbReference>
<name>A0A0R3K4A9_CALMK</name>
<keyword evidence="6" id="KW-1185">Reference proteome</keyword>
<dbReference type="SUPFAM" id="SSF47413">
    <property type="entry name" value="lambda repressor-like DNA-binding domains"/>
    <property type="match status" value="1"/>
</dbReference>